<accession>A0AAN9EH07</accession>
<dbReference type="Proteomes" id="UP001372338">
    <property type="component" value="Unassembled WGS sequence"/>
</dbReference>
<dbReference type="EMBL" id="JAYWIO010000006">
    <property type="protein sequence ID" value="KAK7256066.1"/>
    <property type="molecule type" value="Genomic_DNA"/>
</dbReference>
<name>A0AAN9EH07_CROPI</name>
<evidence type="ECO:0000313" key="1">
    <source>
        <dbReference type="EMBL" id="KAK7256066.1"/>
    </source>
</evidence>
<gene>
    <name evidence="1" type="ORF">RIF29_29499</name>
</gene>
<evidence type="ECO:0000313" key="2">
    <source>
        <dbReference type="Proteomes" id="UP001372338"/>
    </source>
</evidence>
<sequence length="136" mass="16292">MLKQPLKQLNSREYVDSVNQEQLLRKELDYIQSEINLRPQDPILHQKEKDMYFRYLKALNNSISILKQKAKERWVQEGDQNTAYFHNAIRSRQYKNRILSITTAEGICIQNQQGIMDEFVKHYTKLFGRKEVLWSS</sequence>
<reference evidence="1 2" key="1">
    <citation type="submission" date="2024-01" db="EMBL/GenBank/DDBJ databases">
        <title>The genomes of 5 underutilized Papilionoideae crops provide insights into root nodulation and disease resistanc.</title>
        <authorList>
            <person name="Yuan L."/>
        </authorList>
    </citation>
    <scope>NUCLEOTIDE SEQUENCE [LARGE SCALE GENOMIC DNA]</scope>
    <source>
        <strain evidence="1">ZHUSHIDOU_FW_LH</strain>
        <tissue evidence="1">Leaf</tissue>
    </source>
</reference>
<organism evidence="1 2">
    <name type="scientific">Crotalaria pallida</name>
    <name type="common">Smooth rattlebox</name>
    <name type="synonym">Crotalaria striata</name>
    <dbReference type="NCBI Taxonomy" id="3830"/>
    <lineage>
        <taxon>Eukaryota</taxon>
        <taxon>Viridiplantae</taxon>
        <taxon>Streptophyta</taxon>
        <taxon>Embryophyta</taxon>
        <taxon>Tracheophyta</taxon>
        <taxon>Spermatophyta</taxon>
        <taxon>Magnoliopsida</taxon>
        <taxon>eudicotyledons</taxon>
        <taxon>Gunneridae</taxon>
        <taxon>Pentapetalae</taxon>
        <taxon>rosids</taxon>
        <taxon>fabids</taxon>
        <taxon>Fabales</taxon>
        <taxon>Fabaceae</taxon>
        <taxon>Papilionoideae</taxon>
        <taxon>50 kb inversion clade</taxon>
        <taxon>genistoids sensu lato</taxon>
        <taxon>core genistoids</taxon>
        <taxon>Crotalarieae</taxon>
        <taxon>Crotalaria</taxon>
    </lineage>
</organism>
<proteinExistence type="predicted"/>
<protein>
    <submittedName>
        <fullName evidence="1">Uncharacterized protein</fullName>
    </submittedName>
</protein>
<comment type="caution">
    <text evidence="1">The sequence shown here is derived from an EMBL/GenBank/DDBJ whole genome shotgun (WGS) entry which is preliminary data.</text>
</comment>
<keyword evidence="2" id="KW-1185">Reference proteome</keyword>
<dbReference type="AlphaFoldDB" id="A0AAN9EH07"/>